<dbReference type="KEGG" id="pog:Pogu_0938"/>
<dbReference type="AlphaFoldDB" id="H6Q8F8"/>
<accession>H6Q8F8</accession>
<dbReference type="STRING" id="698757.Pogu_0938"/>
<dbReference type="Pfam" id="PF14947">
    <property type="entry name" value="HTH_45"/>
    <property type="match status" value="1"/>
</dbReference>
<name>H6Q8F8_PYROT</name>
<keyword evidence="3" id="KW-1185">Reference proteome</keyword>
<evidence type="ECO:0000313" key="2">
    <source>
        <dbReference type="EMBL" id="AFA38965.1"/>
    </source>
</evidence>
<evidence type="ECO:0000259" key="1">
    <source>
        <dbReference type="Pfam" id="PF14947"/>
    </source>
</evidence>
<dbReference type="SUPFAM" id="SSF46785">
    <property type="entry name" value="Winged helix' DNA-binding domain"/>
    <property type="match status" value="1"/>
</dbReference>
<dbReference type="eggNOG" id="arCOG01062">
    <property type="taxonomic scope" value="Archaea"/>
</dbReference>
<dbReference type="EMBL" id="CP003316">
    <property type="protein sequence ID" value="AFA38965.1"/>
    <property type="molecule type" value="Genomic_DNA"/>
</dbReference>
<organism evidence="2 3">
    <name type="scientific">Pyrobaculum oguniense (strain DSM 13380 / JCM 10595 / TE7)</name>
    <dbReference type="NCBI Taxonomy" id="698757"/>
    <lineage>
        <taxon>Archaea</taxon>
        <taxon>Thermoproteota</taxon>
        <taxon>Thermoprotei</taxon>
        <taxon>Thermoproteales</taxon>
        <taxon>Thermoproteaceae</taxon>
        <taxon>Pyrobaculum</taxon>
    </lineage>
</organism>
<protein>
    <recommendedName>
        <fullName evidence="1">ArnR1-like winged helix-turn-helix domain-containing protein</fullName>
    </recommendedName>
</protein>
<dbReference type="Proteomes" id="UP000009062">
    <property type="component" value="Chromosome"/>
</dbReference>
<dbReference type="HOGENOM" id="CLU_179023_0_0_2"/>
<dbReference type="InterPro" id="IPR036388">
    <property type="entry name" value="WH-like_DNA-bd_sf"/>
</dbReference>
<dbReference type="InterPro" id="IPR038723">
    <property type="entry name" value="ArnR1-like_HTH"/>
</dbReference>
<evidence type="ECO:0000313" key="3">
    <source>
        <dbReference type="Proteomes" id="UP000009062"/>
    </source>
</evidence>
<reference evidence="2 3" key="1">
    <citation type="journal article" date="2012" name="Stand. Genomic Sci.">
        <title>Complete genome sequence of Pyrobaculum oguniense.</title>
        <authorList>
            <person name="Bernick D.L."/>
            <person name="Karplus K."/>
            <person name="Lui L.M."/>
            <person name="Coker J.K."/>
            <person name="Murphy J.N."/>
            <person name="Chan P.P."/>
            <person name="Cozen A.E."/>
            <person name="Lowe T.M."/>
        </authorList>
    </citation>
    <scope>NUCLEOTIDE SEQUENCE [LARGE SCALE GENOMIC DNA]</scope>
    <source>
        <strain evidence="2 3">TE7</strain>
    </source>
</reference>
<dbReference type="InterPro" id="IPR036390">
    <property type="entry name" value="WH_DNA-bd_sf"/>
</dbReference>
<gene>
    <name evidence="2" type="ordered locus">Pogu_0938</name>
</gene>
<sequence length="102" mass="11466">MRKSGLKPDLYILYRISATFKAQGPMMKTALATAARLNYRRALRYVEYMKERGLVEEEEELALTKAGTELLERIEEILEKLGLSGFGRGLGIESQSLGQANI</sequence>
<proteinExistence type="predicted"/>
<feature type="domain" description="ArnR1-like winged helix-turn-helix" evidence="1">
    <location>
        <begin position="24"/>
        <end position="80"/>
    </location>
</feature>
<dbReference type="Gene3D" id="1.10.10.10">
    <property type="entry name" value="Winged helix-like DNA-binding domain superfamily/Winged helix DNA-binding domain"/>
    <property type="match status" value="1"/>
</dbReference>